<proteinExistence type="predicted"/>
<dbReference type="Gene3D" id="1.20.1290.10">
    <property type="entry name" value="AhpD-like"/>
    <property type="match status" value="2"/>
</dbReference>
<evidence type="ECO:0000313" key="2">
    <source>
        <dbReference type="EMBL" id="CAE0832244.1"/>
    </source>
</evidence>
<reference evidence="2" key="1">
    <citation type="submission" date="2021-01" db="EMBL/GenBank/DDBJ databases">
        <authorList>
            <person name="Corre E."/>
            <person name="Pelletier E."/>
            <person name="Niang G."/>
            <person name="Scheremetjew M."/>
            <person name="Finn R."/>
            <person name="Kale V."/>
            <person name="Holt S."/>
            <person name="Cochrane G."/>
            <person name="Meng A."/>
            <person name="Brown T."/>
            <person name="Cohen L."/>
        </authorList>
    </citation>
    <scope>NUCLEOTIDE SEQUENCE</scope>
    <source>
        <strain evidence="2">CCMP1594</strain>
    </source>
</reference>
<feature type="domain" description="Carboxymuconolactone decarboxylase-like" evidence="1">
    <location>
        <begin position="398"/>
        <end position="458"/>
    </location>
</feature>
<name>A0A7S4GCA7_9EUGL</name>
<dbReference type="PANTHER" id="PTHR33570:SF2">
    <property type="entry name" value="CARBOXYMUCONOLACTONE DECARBOXYLASE-LIKE DOMAIN-CONTAINING PROTEIN"/>
    <property type="match status" value="1"/>
</dbReference>
<accession>A0A7S4GCA7</accession>
<organism evidence="2">
    <name type="scientific">Eutreptiella gymnastica</name>
    <dbReference type="NCBI Taxonomy" id="73025"/>
    <lineage>
        <taxon>Eukaryota</taxon>
        <taxon>Discoba</taxon>
        <taxon>Euglenozoa</taxon>
        <taxon>Euglenida</taxon>
        <taxon>Spirocuta</taxon>
        <taxon>Euglenophyceae</taxon>
        <taxon>Eutreptiales</taxon>
        <taxon>Eutreptiaceae</taxon>
        <taxon>Eutreptiella</taxon>
    </lineage>
</organism>
<dbReference type="InterPro" id="IPR029032">
    <property type="entry name" value="AhpD-like"/>
</dbReference>
<evidence type="ECO:0000259" key="1">
    <source>
        <dbReference type="Pfam" id="PF02627"/>
    </source>
</evidence>
<dbReference type="PANTHER" id="PTHR33570">
    <property type="entry name" value="4-CARBOXYMUCONOLACTONE DECARBOXYLASE FAMILY PROTEIN"/>
    <property type="match status" value="1"/>
</dbReference>
<dbReference type="AlphaFoldDB" id="A0A7S4GCA7"/>
<dbReference type="SUPFAM" id="SSF69118">
    <property type="entry name" value="AhpD-like"/>
    <property type="match status" value="2"/>
</dbReference>
<gene>
    <name evidence="2" type="ORF">EGYM00163_LOCUS43527</name>
</gene>
<sequence length="496" mass="55238">MSAPARALRHIQGRLDARTTQLAAIAGYTASGNLSTLAKVWAELPESDHAAGSEVVLQNIATNGIPRTLMGLTTITEVGVKDRLIVDNWPSTAEQRKGFHEAGLETIKTLYGHKHLRYQDRVRALHPAYGHWCIDFMYGRVRSRPGMDQKTRALCELVALGGQIVHPQFRAGVLMALTAGATLEEIRGVLDMTEEVWGSGRQAMYDALWQDLDLDNISETGWRLPEDPAEREKVMATEGAIDPNTTLRPDFSHLKSVKDIVTPTWRHPLVTTFRNVEGLRDQQRLYALIAANANAGLLSSMRHGWAFLKPSEQRAGLEAVLEIAVFAGHHRLHNALRTLHEEGIADIAVDVEAEDTVDYTKFPENGEAVMSMIYTNTLPGLTKSIQKMHPDIWAWINEWAYGQVLARPNLTVVEREFVALACMVGNATFPQLRSHMRGALNCGATTDEVRGILDQTSTAWGQSTQQYMDGYWMAFVKGHREAKAKKETDLENLPMI</sequence>
<dbReference type="InterPro" id="IPR052512">
    <property type="entry name" value="4CMD/NDH-1_regulator"/>
</dbReference>
<protein>
    <recommendedName>
        <fullName evidence="1">Carboxymuconolactone decarboxylase-like domain-containing protein</fullName>
    </recommendedName>
</protein>
<dbReference type="Pfam" id="PF02627">
    <property type="entry name" value="CMD"/>
    <property type="match status" value="1"/>
</dbReference>
<dbReference type="EMBL" id="HBJA01126418">
    <property type="protein sequence ID" value="CAE0832244.1"/>
    <property type="molecule type" value="Transcribed_RNA"/>
</dbReference>
<dbReference type="GO" id="GO:0051920">
    <property type="term" value="F:peroxiredoxin activity"/>
    <property type="evidence" value="ECO:0007669"/>
    <property type="project" value="InterPro"/>
</dbReference>
<dbReference type="InterPro" id="IPR003779">
    <property type="entry name" value="CMD-like"/>
</dbReference>